<dbReference type="AlphaFoldDB" id="A0A075K1I8"/>
<dbReference type="HOGENOM" id="CLU_1967068_0_0_6"/>
<gene>
    <name evidence="1" type="ORF">HY57_13715</name>
</gene>
<name>A0A075K1I8_9GAMM</name>
<dbReference type="RefSeq" id="WP_019467505.1">
    <property type="nucleotide sequence ID" value="NZ_ALOY01000184.1"/>
</dbReference>
<organism evidence="1 2">
    <name type="scientific">Dyella japonica A8</name>
    <dbReference type="NCBI Taxonomy" id="1217721"/>
    <lineage>
        <taxon>Bacteria</taxon>
        <taxon>Pseudomonadati</taxon>
        <taxon>Pseudomonadota</taxon>
        <taxon>Gammaproteobacteria</taxon>
        <taxon>Lysobacterales</taxon>
        <taxon>Rhodanobacteraceae</taxon>
        <taxon>Dyella</taxon>
    </lineage>
</organism>
<proteinExistence type="predicted"/>
<evidence type="ECO:0000313" key="2">
    <source>
        <dbReference type="Proteomes" id="UP000027987"/>
    </source>
</evidence>
<reference evidence="1 2" key="1">
    <citation type="submission" date="2014-07" db="EMBL/GenBank/DDBJ databases">
        <title>Complete Genome Sequence of Dyella japonica Strain A8 Isolated from Malaysian Tropical Soil.</title>
        <authorList>
            <person name="Hui R.K.H."/>
            <person name="Chen J.-W."/>
            <person name="Chan K.-G."/>
            <person name="Leung F.C.C."/>
        </authorList>
    </citation>
    <scope>NUCLEOTIDE SEQUENCE [LARGE SCALE GENOMIC DNA]</scope>
    <source>
        <strain evidence="1 2">A8</strain>
    </source>
</reference>
<dbReference type="PATRIC" id="fig|1217721.7.peg.2829"/>
<evidence type="ECO:0000313" key="1">
    <source>
        <dbReference type="EMBL" id="AIF48231.1"/>
    </source>
</evidence>
<dbReference type="KEGG" id="dja:HY57_13715"/>
<dbReference type="Proteomes" id="UP000027987">
    <property type="component" value="Chromosome"/>
</dbReference>
<sequence>MNRWQLNITKQGKAGFLVFSYENGKIYCMTLYAADSDGYSLLHDAVAAVAVEAKGQNKIPSDHEAIHVLLGQNLGVHADQTKAEGRHFHWVFAGLDAENGFVTLIKGLKTQKFVTSAVAQEMGALML</sequence>
<dbReference type="EMBL" id="CP008884">
    <property type="protein sequence ID" value="AIF48231.1"/>
    <property type="molecule type" value="Genomic_DNA"/>
</dbReference>
<keyword evidence="2" id="KW-1185">Reference proteome</keyword>
<protein>
    <submittedName>
        <fullName evidence="1">Uncharacterized protein</fullName>
    </submittedName>
</protein>
<accession>A0A075K1I8</accession>